<feature type="compositionally biased region" description="Low complexity" evidence="1">
    <location>
        <begin position="40"/>
        <end position="65"/>
    </location>
</feature>
<feature type="signal peptide" evidence="2">
    <location>
        <begin position="1"/>
        <end position="17"/>
    </location>
</feature>
<dbReference type="RefSeq" id="WP_135264938.1">
    <property type="nucleotide sequence ID" value="NZ_SMLM01000003.1"/>
</dbReference>
<evidence type="ECO:0000313" key="4">
    <source>
        <dbReference type="Proteomes" id="UP000298180"/>
    </source>
</evidence>
<feature type="region of interest" description="Disordered" evidence="1">
    <location>
        <begin position="20"/>
        <end position="87"/>
    </location>
</feature>
<name>A0A4Z0BQT5_9BURK</name>
<comment type="caution">
    <text evidence="3">The sequence shown here is derived from an EMBL/GenBank/DDBJ whole genome shotgun (WGS) entry which is preliminary data.</text>
</comment>
<dbReference type="AlphaFoldDB" id="A0A4Z0BQT5"/>
<evidence type="ECO:0000256" key="2">
    <source>
        <dbReference type="SAM" id="SignalP"/>
    </source>
</evidence>
<proteinExistence type="predicted"/>
<protein>
    <submittedName>
        <fullName evidence="3">Uncharacterized protein</fullName>
    </submittedName>
</protein>
<evidence type="ECO:0000313" key="3">
    <source>
        <dbReference type="EMBL" id="TFZ00598.1"/>
    </source>
</evidence>
<reference evidence="3 4" key="1">
    <citation type="submission" date="2019-03" db="EMBL/GenBank/DDBJ databases">
        <title>Ramlibacter henchirensis DSM 14656, whole genome shotgun sequence.</title>
        <authorList>
            <person name="Zhang X."/>
            <person name="Feng G."/>
            <person name="Zhu H."/>
        </authorList>
    </citation>
    <scope>NUCLEOTIDE SEQUENCE [LARGE SCALE GENOMIC DNA]</scope>
    <source>
        <strain evidence="3 4">DSM 14656</strain>
    </source>
</reference>
<keyword evidence="2" id="KW-0732">Signal</keyword>
<evidence type="ECO:0000256" key="1">
    <source>
        <dbReference type="SAM" id="MobiDB-lite"/>
    </source>
</evidence>
<gene>
    <name evidence="3" type="ORF">EZ313_19270</name>
</gene>
<accession>A0A4Z0BQT5</accession>
<organism evidence="3 4">
    <name type="scientific">Ramlibacter henchirensis</name>
    <dbReference type="NCBI Taxonomy" id="204072"/>
    <lineage>
        <taxon>Bacteria</taxon>
        <taxon>Pseudomonadati</taxon>
        <taxon>Pseudomonadota</taxon>
        <taxon>Betaproteobacteria</taxon>
        <taxon>Burkholderiales</taxon>
        <taxon>Comamonadaceae</taxon>
        <taxon>Ramlibacter</taxon>
    </lineage>
</organism>
<dbReference type="PROSITE" id="PS51257">
    <property type="entry name" value="PROKAR_LIPOPROTEIN"/>
    <property type="match status" value="1"/>
</dbReference>
<sequence length="98" mass="9042">MRTFRVVALGAATIALLGCGGGGGGDPAGTSQPVSEPGTVASASAGPVAPVVPSNAPAGAGAVSPTRSPAVPIGSGGTGFVPDPTQPTIVIPATALMP</sequence>
<feature type="chain" id="PRO_5021279710" evidence="2">
    <location>
        <begin position="18"/>
        <end position="98"/>
    </location>
</feature>
<keyword evidence="4" id="KW-1185">Reference proteome</keyword>
<dbReference type="Proteomes" id="UP000298180">
    <property type="component" value="Unassembled WGS sequence"/>
</dbReference>
<dbReference type="EMBL" id="SMLM01000003">
    <property type="protein sequence ID" value="TFZ00598.1"/>
    <property type="molecule type" value="Genomic_DNA"/>
</dbReference>